<dbReference type="AlphaFoldDB" id="A0A848KYZ2"/>
<dbReference type="Pfam" id="PF13593">
    <property type="entry name" value="SBF_like"/>
    <property type="match status" value="1"/>
</dbReference>
<evidence type="ECO:0000313" key="2">
    <source>
        <dbReference type="EMBL" id="NMO03432.1"/>
    </source>
</evidence>
<feature type="transmembrane region" description="Helical" evidence="1">
    <location>
        <begin position="139"/>
        <end position="162"/>
    </location>
</feature>
<evidence type="ECO:0000256" key="1">
    <source>
        <dbReference type="SAM" id="Phobius"/>
    </source>
</evidence>
<keyword evidence="1" id="KW-0472">Membrane</keyword>
<feature type="transmembrane region" description="Helical" evidence="1">
    <location>
        <begin position="174"/>
        <end position="192"/>
    </location>
</feature>
<reference evidence="2 3" key="1">
    <citation type="submission" date="2020-04" db="EMBL/GenBank/DDBJ databases">
        <title>Gordonia sp. nov. TBRC 11910.</title>
        <authorList>
            <person name="Suriyachadkun C."/>
        </authorList>
    </citation>
    <scope>NUCLEOTIDE SEQUENCE [LARGE SCALE GENOMIC DNA]</scope>
    <source>
        <strain evidence="2 3">TBRC 11910</strain>
    </source>
</reference>
<feature type="transmembrane region" description="Helical" evidence="1">
    <location>
        <begin position="291"/>
        <end position="310"/>
    </location>
</feature>
<sequence length="336" mass="35736">MPLRLPGAGLLKRSPIDGFVLSIFTAVLVAAAIPARGVYADILNWVVIAAIALLFFLYGARLHPREALAGLTHWRLHVTILAFTFVAFPLIGLALKPVLTPVIGADLYSGVLFLCLVPSTVQSSIAFTSIAKGNVAGAIVSASASNLLGVVLTPLLVVWLMSPSTSGLQIDASSIAKIVAEILVPFIVGQLARPFIGDWLKRHAEPTKLVDRSSIVLVVYAAFSEGVVNGIWSKVDAWQVIAMIVLALVLVVVMLGVTRWVPQRLGFDRGDVIAIQFCGTKKSLATGLPMATVLFAGSTVGLIVLPLMIFHQIQLIICAWLAARYGREADALTAGE</sequence>
<dbReference type="Gene3D" id="1.20.1530.20">
    <property type="match status" value="1"/>
</dbReference>
<dbReference type="InterPro" id="IPR016833">
    <property type="entry name" value="Put_Na-Bile_cotransptr"/>
</dbReference>
<dbReference type="RefSeq" id="WP_170195941.1">
    <property type="nucleotide sequence ID" value="NZ_JABBNB010000023.1"/>
</dbReference>
<feature type="transmembrane region" description="Helical" evidence="1">
    <location>
        <begin position="42"/>
        <end position="62"/>
    </location>
</feature>
<dbReference type="PIRSF" id="PIRSF026166">
    <property type="entry name" value="UCP026166"/>
    <property type="match status" value="1"/>
</dbReference>
<feature type="transmembrane region" description="Helical" evidence="1">
    <location>
        <begin position="238"/>
        <end position="257"/>
    </location>
</feature>
<name>A0A848KYZ2_9ACTN</name>
<keyword evidence="3" id="KW-1185">Reference proteome</keyword>
<dbReference type="GO" id="GO:0005886">
    <property type="term" value="C:plasma membrane"/>
    <property type="evidence" value="ECO:0007669"/>
    <property type="project" value="TreeGrafter"/>
</dbReference>
<organism evidence="2 3">
    <name type="scientific">Gordonia asplenii</name>
    <dbReference type="NCBI Taxonomy" id="2725283"/>
    <lineage>
        <taxon>Bacteria</taxon>
        <taxon>Bacillati</taxon>
        <taxon>Actinomycetota</taxon>
        <taxon>Actinomycetes</taxon>
        <taxon>Mycobacteriales</taxon>
        <taxon>Gordoniaceae</taxon>
        <taxon>Gordonia</taxon>
    </lineage>
</organism>
<feature type="transmembrane region" description="Helical" evidence="1">
    <location>
        <begin position="213"/>
        <end position="232"/>
    </location>
</feature>
<dbReference type="Proteomes" id="UP000550729">
    <property type="component" value="Unassembled WGS sequence"/>
</dbReference>
<evidence type="ECO:0000313" key="3">
    <source>
        <dbReference type="Proteomes" id="UP000550729"/>
    </source>
</evidence>
<feature type="transmembrane region" description="Helical" evidence="1">
    <location>
        <begin position="16"/>
        <end position="36"/>
    </location>
</feature>
<protein>
    <submittedName>
        <fullName evidence="2">Bile acid:sodium symporter</fullName>
    </submittedName>
</protein>
<comment type="caution">
    <text evidence="2">The sequence shown here is derived from an EMBL/GenBank/DDBJ whole genome shotgun (WGS) entry which is preliminary data.</text>
</comment>
<dbReference type="PANTHER" id="PTHR18640:SF5">
    <property type="entry name" value="SODIUM_BILE ACID COTRANSPORTER 7"/>
    <property type="match status" value="1"/>
</dbReference>
<keyword evidence="1" id="KW-0812">Transmembrane</keyword>
<accession>A0A848KYZ2</accession>
<feature type="transmembrane region" description="Helical" evidence="1">
    <location>
        <begin position="107"/>
        <end position="127"/>
    </location>
</feature>
<keyword evidence="1" id="KW-1133">Transmembrane helix</keyword>
<proteinExistence type="predicted"/>
<gene>
    <name evidence="2" type="ORF">HH308_19645</name>
</gene>
<dbReference type="InterPro" id="IPR038770">
    <property type="entry name" value="Na+/solute_symporter_sf"/>
</dbReference>
<dbReference type="EMBL" id="JABBNB010000023">
    <property type="protein sequence ID" value="NMO03432.1"/>
    <property type="molecule type" value="Genomic_DNA"/>
</dbReference>
<feature type="transmembrane region" description="Helical" evidence="1">
    <location>
        <begin position="74"/>
        <end position="95"/>
    </location>
</feature>
<dbReference type="PANTHER" id="PTHR18640">
    <property type="entry name" value="SOLUTE CARRIER FAMILY 10 MEMBER 7"/>
    <property type="match status" value="1"/>
</dbReference>